<evidence type="ECO:0000256" key="1">
    <source>
        <dbReference type="SAM" id="Coils"/>
    </source>
</evidence>
<feature type="coiled-coil region" evidence="1">
    <location>
        <begin position="5"/>
        <end position="72"/>
    </location>
</feature>
<dbReference type="EMBL" id="CAJEWN010000528">
    <property type="protein sequence ID" value="CAD2185064.1"/>
    <property type="molecule type" value="Genomic_DNA"/>
</dbReference>
<sequence length="81" mass="9613">MSDMKADHYEHLVEIQNEIKQIKTENEANIKNIKQKNKEKYQKLEIENKNKIGNLEEIINEKEVKINSISEDLKQIYCSHA</sequence>
<dbReference type="Proteomes" id="UP000580250">
    <property type="component" value="Unassembled WGS sequence"/>
</dbReference>
<dbReference type="AlphaFoldDB" id="A0A6V7WDK6"/>
<reference evidence="2 3" key="1">
    <citation type="submission" date="2020-08" db="EMBL/GenBank/DDBJ databases">
        <authorList>
            <person name="Koutsovoulos G."/>
            <person name="Danchin GJ E."/>
        </authorList>
    </citation>
    <scope>NUCLEOTIDE SEQUENCE [LARGE SCALE GENOMIC DNA]</scope>
</reference>
<keyword evidence="1" id="KW-0175">Coiled coil</keyword>
<evidence type="ECO:0000313" key="3">
    <source>
        <dbReference type="Proteomes" id="UP000580250"/>
    </source>
</evidence>
<protein>
    <submittedName>
        <fullName evidence="2">Uncharacterized protein</fullName>
    </submittedName>
</protein>
<comment type="caution">
    <text evidence="2">The sequence shown here is derived from an EMBL/GenBank/DDBJ whole genome shotgun (WGS) entry which is preliminary data.</text>
</comment>
<organism evidence="2 3">
    <name type="scientific">Meloidogyne enterolobii</name>
    <name type="common">Root-knot nematode worm</name>
    <name type="synonym">Meloidogyne mayaguensis</name>
    <dbReference type="NCBI Taxonomy" id="390850"/>
    <lineage>
        <taxon>Eukaryota</taxon>
        <taxon>Metazoa</taxon>
        <taxon>Ecdysozoa</taxon>
        <taxon>Nematoda</taxon>
        <taxon>Chromadorea</taxon>
        <taxon>Rhabditida</taxon>
        <taxon>Tylenchina</taxon>
        <taxon>Tylenchomorpha</taxon>
        <taxon>Tylenchoidea</taxon>
        <taxon>Meloidogynidae</taxon>
        <taxon>Meloidogyninae</taxon>
        <taxon>Meloidogyne</taxon>
    </lineage>
</organism>
<proteinExistence type="predicted"/>
<evidence type="ECO:0000313" key="2">
    <source>
        <dbReference type="EMBL" id="CAD2185064.1"/>
    </source>
</evidence>
<name>A0A6V7WDK6_MELEN</name>
<accession>A0A6V7WDK6</accession>
<gene>
    <name evidence="2" type="ORF">MENT_LOCUS37467</name>
</gene>